<dbReference type="InterPro" id="IPR029061">
    <property type="entry name" value="THDP-binding"/>
</dbReference>
<evidence type="ECO:0000313" key="17">
    <source>
        <dbReference type="EMBL" id="RIE08680.1"/>
    </source>
</evidence>
<accession>A0A398D2D0</accession>
<evidence type="ECO:0000256" key="15">
    <source>
        <dbReference type="PIRSR" id="PIRSR006439-50"/>
    </source>
</evidence>
<dbReference type="InterPro" id="IPR017721">
    <property type="entry name" value="IorA"/>
</dbReference>
<dbReference type="CDD" id="cd02008">
    <property type="entry name" value="TPP_IOR_alpha"/>
    <property type="match status" value="1"/>
</dbReference>
<dbReference type="GO" id="GO:0046872">
    <property type="term" value="F:metal ion binding"/>
    <property type="evidence" value="ECO:0007669"/>
    <property type="project" value="UniProtKB-UniRule"/>
</dbReference>
<dbReference type="PIRSF" id="PIRSF006439">
    <property type="entry name" value="Indolepyruvate_ferr_oxidored"/>
    <property type="match status" value="1"/>
</dbReference>
<feature type="binding site" evidence="15">
    <location>
        <position position="588"/>
    </location>
    <ligand>
        <name>[4Fe-4S] cluster</name>
        <dbReference type="ChEBI" id="CHEBI:49883"/>
        <label>2</label>
    </ligand>
</feature>
<comment type="caution">
    <text evidence="17">The sequence shown here is derived from an EMBL/GenBank/DDBJ whole genome shotgun (WGS) entry which is preliminary data.</text>
</comment>
<dbReference type="CDD" id="cd07034">
    <property type="entry name" value="TPP_PYR_PFOR_IOR-alpha_like"/>
    <property type="match status" value="1"/>
</dbReference>
<evidence type="ECO:0000256" key="3">
    <source>
        <dbReference type="ARBA" id="ARBA00012812"/>
    </source>
</evidence>
<evidence type="ECO:0000256" key="8">
    <source>
        <dbReference type="ARBA" id="ARBA00022982"/>
    </source>
</evidence>
<dbReference type="PANTHER" id="PTHR43710">
    <property type="entry name" value="2-HYDROXYACYL-COA LYASE"/>
    <property type="match status" value="1"/>
</dbReference>
<evidence type="ECO:0000259" key="16">
    <source>
        <dbReference type="PROSITE" id="PS51379"/>
    </source>
</evidence>
<keyword evidence="10 14" id="KW-0408">Iron</keyword>
<feature type="binding site" evidence="15">
    <location>
        <position position="608"/>
    </location>
    <ligand>
        <name>[4Fe-4S] cluster</name>
        <dbReference type="ChEBI" id="CHEBI:49883"/>
        <label>2</label>
    </ligand>
</feature>
<keyword evidence="19" id="KW-1185">Reference proteome</keyword>
<keyword evidence="6 14" id="KW-0004">4Fe-4S</keyword>
<evidence type="ECO:0000256" key="5">
    <source>
        <dbReference type="ARBA" id="ARBA00022448"/>
    </source>
</evidence>
<dbReference type="Pfam" id="PF00037">
    <property type="entry name" value="Fer4"/>
    <property type="match status" value="1"/>
</dbReference>
<dbReference type="InterPro" id="IPR011766">
    <property type="entry name" value="TPP_enzyme_TPP-bd"/>
</dbReference>
<evidence type="ECO:0000313" key="18">
    <source>
        <dbReference type="EMBL" id="RIE11472.1"/>
    </source>
</evidence>
<dbReference type="InterPro" id="IPR045025">
    <property type="entry name" value="HACL1-like"/>
</dbReference>
<proteinExistence type="predicted"/>
<dbReference type="PROSITE" id="PS51379">
    <property type="entry name" value="4FE4S_FER_2"/>
    <property type="match status" value="2"/>
</dbReference>
<dbReference type="Proteomes" id="UP000266260">
    <property type="component" value="Unassembled WGS sequence"/>
</dbReference>
<keyword evidence="5 14" id="KW-0813">Transport</keyword>
<dbReference type="InterPro" id="IPR017896">
    <property type="entry name" value="4Fe4S_Fe-S-bd"/>
</dbReference>
<evidence type="ECO:0000313" key="19">
    <source>
        <dbReference type="Proteomes" id="UP000266260"/>
    </source>
</evidence>
<evidence type="ECO:0000256" key="1">
    <source>
        <dbReference type="ARBA" id="ARBA00002995"/>
    </source>
</evidence>
<dbReference type="RefSeq" id="WP_119119752.1">
    <property type="nucleotide sequence ID" value="NZ_QXIT01000070.1"/>
</dbReference>
<dbReference type="GO" id="GO:0051539">
    <property type="term" value="F:4 iron, 4 sulfur cluster binding"/>
    <property type="evidence" value="ECO:0007669"/>
    <property type="project" value="UniProtKB-UniRule"/>
</dbReference>
<dbReference type="InterPro" id="IPR017900">
    <property type="entry name" value="4Fe4S_Fe_S_CS"/>
</dbReference>
<feature type="binding site" evidence="15">
    <location>
        <position position="576"/>
    </location>
    <ligand>
        <name>[4Fe-4S] cluster</name>
        <dbReference type="ChEBI" id="CHEBI:49883"/>
        <label>1</label>
    </ligand>
</feature>
<evidence type="ECO:0000256" key="14">
    <source>
        <dbReference type="PIRNR" id="PIRNR006439"/>
    </source>
</evidence>
<feature type="binding site" evidence="15">
    <location>
        <position position="605"/>
    </location>
    <ligand>
        <name>[4Fe-4S] cluster</name>
        <dbReference type="ChEBI" id="CHEBI:49883"/>
        <label>2</label>
    </ligand>
</feature>
<feature type="binding site" evidence="15">
    <location>
        <position position="615"/>
    </location>
    <ligand>
        <name>[4Fe-4S] cluster</name>
        <dbReference type="ChEBI" id="CHEBI:49883"/>
        <label>1</label>
    </ligand>
</feature>
<feature type="binding site" evidence="15">
    <location>
        <position position="579"/>
    </location>
    <ligand>
        <name>[4Fe-4S] cluster</name>
        <dbReference type="ChEBI" id="CHEBI:49883"/>
        <label>1</label>
    </ligand>
</feature>
<keyword evidence="17" id="KW-0670">Pyruvate</keyword>
<dbReference type="AlphaFoldDB" id="A0A398D2D0"/>
<dbReference type="SUPFAM" id="SSF52518">
    <property type="entry name" value="Thiamin diphosphate-binding fold (THDP-binding)"/>
    <property type="match status" value="2"/>
</dbReference>
<dbReference type="EC" id="1.2.7.8" evidence="3 14"/>
<dbReference type="SUPFAM" id="SSF54862">
    <property type="entry name" value="4Fe-4S ferredoxins"/>
    <property type="match status" value="1"/>
</dbReference>
<reference evidence="19 20" key="1">
    <citation type="submission" date="2018-09" db="EMBL/GenBank/DDBJ databases">
        <title>Discovery and Ecogenomic Context for Candidatus Cryosericales, a Global Caldiserica Order Active in Thawing Permafrost.</title>
        <authorList>
            <person name="Martinez M.A."/>
            <person name="Woodcroft B.J."/>
            <person name="Ignacio Espinoza J.C."/>
            <person name="Zayed A."/>
            <person name="Singleton C.M."/>
            <person name="Boyd J."/>
            <person name="Li Y.-F."/>
            <person name="Purvine S."/>
            <person name="Maughan H."/>
            <person name="Hodgkins S.B."/>
            <person name="Anderson D."/>
            <person name="Sederholm M."/>
            <person name="Temperton B."/>
            <person name="Saleska S.R."/>
            <person name="Tyson G.W."/>
            <person name="Rich V.I."/>
        </authorList>
    </citation>
    <scope>NUCLEOTIDE SEQUENCE [LARGE SCALE GENOMIC DNA]</scope>
    <source>
        <strain evidence="18 20">SMC5</strain>
        <strain evidence="17 19">SMC6</strain>
    </source>
</reference>
<evidence type="ECO:0000256" key="13">
    <source>
        <dbReference type="ARBA" id="ARBA00048332"/>
    </source>
</evidence>
<dbReference type="PANTHER" id="PTHR43710:SF7">
    <property type="entry name" value="INDOLEPYRUVATE OXIDOREDUCTASE SUBUNIT IORA"/>
    <property type="match status" value="1"/>
</dbReference>
<dbReference type="EMBL" id="QXIT01000070">
    <property type="protein sequence ID" value="RIE08680.1"/>
    <property type="molecule type" value="Genomic_DNA"/>
</dbReference>
<keyword evidence="9 14" id="KW-0560">Oxidoreductase</keyword>
<evidence type="ECO:0000256" key="6">
    <source>
        <dbReference type="ARBA" id="ARBA00022485"/>
    </source>
</evidence>
<evidence type="ECO:0000256" key="4">
    <source>
        <dbReference type="ARBA" id="ARBA00017710"/>
    </source>
</evidence>
<evidence type="ECO:0000256" key="2">
    <source>
        <dbReference type="ARBA" id="ARBA00011238"/>
    </source>
</evidence>
<dbReference type="Gene3D" id="3.40.50.970">
    <property type="match status" value="2"/>
</dbReference>
<accession>A0A398D7X8</accession>
<evidence type="ECO:0000256" key="7">
    <source>
        <dbReference type="ARBA" id="ARBA00022723"/>
    </source>
</evidence>
<comment type="function">
    <text evidence="1 14">Catalyzes the ferredoxin-dependent oxidative decarboxylation of arylpyruvates.</text>
</comment>
<feature type="domain" description="4Fe-4S ferredoxin-type" evidence="16">
    <location>
        <begin position="567"/>
        <end position="589"/>
    </location>
</feature>
<evidence type="ECO:0000313" key="20">
    <source>
        <dbReference type="Proteomes" id="UP000266489"/>
    </source>
</evidence>
<comment type="subunit">
    <text evidence="2">Heterodimer of the IorA and IorB subunits.</text>
</comment>
<dbReference type="FunFam" id="3.40.50.970:FF:000039">
    <property type="entry name" value="Indolepyruvate oxidoreductase subunit IorA"/>
    <property type="match status" value="1"/>
</dbReference>
<dbReference type="PROSITE" id="PS00198">
    <property type="entry name" value="4FE4S_FER_1"/>
    <property type="match status" value="1"/>
</dbReference>
<evidence type="ECO:0000256" key="9">
    <source>
        <dbReference type="ARBA" id="ARBA00023002"/>
    </source>
</evidence>
<comment type="cofactor">
    <cofactor evidence="14 15">
        <name>[4Fe-4S] cluster</name>
        <dbReference type="ChEBI" id="CHEBI:49883"/>
    </cofactor>
    <text evidence="14 15">Binds 2 [4Fe-4S] clusters. In this family the first cluster has a non-standard and varying [4Fe-4S] binding motif CX(2)CX(2)CX(4-5)CP.</text>
</comment>
<gene>
    <name evidence="17" type="primary">iorA</name>
    <name evidence="18" type="ORF">SMC5_04390</name>
    <name evidence="17" type="ORF">SMC6_03710</name>
</gene>
<dbReference type="Pfam" id="PF01855">
    <property type="entry name" value="POR_N"/>
    <property type="match status" value="1"/>
</dbReference>
<dbReference type="InterPro" id="IPR002880">
    <property type="entry name" value="Pyrv_Fd/Flavodoxin_OxRdtase_N"/>
</dbReference>
<protein>
    <recommendedName>
        <fullName evidence="4 14">Indolepyruvate oxidoreductase subunit IorA</fullName>
        <shortName evidence="14">IOR</shortName>
        <ecNumber evidence="3 14">1.2.7.8</ecNumber>
    </recommendedName>
    <alternativeName>
        <fullName evidence="12 14">Indolepyruvate ferredoxin oxidoreductase subunit alpha</fullName>
    </alternativeName>
</protein>
<feature type="binding site" evidence="15">
    <location>
        <position position="582"/>
    </location>
    <ligand>
        <name>[4Fe-4S] cluster</name>
        <dbReference type="ChEBI" id="CHEBI:49883"/>
        <label>1</label>
    </ligand>
</feature>
<dbReference type="NCBIfam" id="TIGR03336">
    <property type="entry name" value="IOR_alpha"/>
    <property type="match status" value="1"/>
</dbReference>
<dbReference type="OrthoDB" id="9803617at2"/>
<dbReference type="Gene3D" id="3.30.70.20">
    <property type="match status" value="1"/>
</dbReference>
<keyword evidence="8 14" id="KW-0249">Electron transport</keyword>
<evidence type="ECO:0000256" key="12">
    <source>
        <dbReference type="ARBA" id="ARBA00030514"/>
    </source>
</evidence>
<comment type="catalytic activity">
    <reaction evidence="13 14">
        <text>indole-3-pyruvate + 2 oxidized [2Fe-2S]-[ferredoxin] + CoA = (indol-3-yl)acetyl-CoA + 2 reduced [2Fe-2S]-[ferredoxin] + CO2 + H(+)</text>
        <dbReference type="Rhea" id="RHEA:12645"/>
        <dbReference type="Rhea" id="RHEA-COMP:10000"/>
        <dbReference type="Rhea" id="RHEA-COMP:10001"/>
        <dbReference type="ChEBI" id="CHEBI:15378"/>
        <dbReference type="ChEBI" id="CHEBI:16526"/>
        <dbReference type="ChEBI" id="CHEBI:17640"/>
        <dbReference type="ChEBI" id="CHEBI:33737"/>
        <dbReference type="ChEBI" id="CHEBI:33738"/>
        <dbReference type="ChEBI" id="CHEBI:57271"/>
        <dbReference type="ChEBI" id="CHEBI:57287"/>
        <dbReference type="EC" id="1.2.7.8"/>
    </reaction>
</comment>
<name>A0A398D2D0_9BACT</name>
<dbReference type="Proteomes" id="UP000266489">
    <property type="component" value="Unassembled WGS sequence"/>
</dbReference>
<sequence>MKYQALVDGKTGDHELLLGNEAAVRGALEAGIGIAASYPGTPSSEIGDVFSIVAKASGVYFEYSANEKIALEVVAAAAASGVRSFTFMKHVGLNVASDSFMTTAYIGTRAGLVVLSADDPSTHSSQNEQDNRYYARLANVPMLEPSSPQETKDYMVEAYNISEKLELPVLFRTTTRVAHMRGDVVFGDRRPVVRRGVFEKDPARLVPVPANSSKMHVKLLGKLAEARYLSETSSLNRVVDVGVGGRAGVVTVGSTFNYVIDALEELGLSARVFKIGFSYPLPLDRIREFAAGVDELLVVEELEPLMENDIKADFLSHGTRTPVCGKEELLVPRVHELNVDVVAKALASHFGVPLHVPASGKVQPWSSPLPSRPPVLCPGCPHRGSYLAVRRAIRELGIPEPVFASDIGCYTLGMAAPFSAADYLLSMGSSVGTAGGFDVATDQRIFSFIGDSTFFHAGLSALASAIHNKHRFVLTVLDNRTTAMTGHQPNPSMLTDAVGDPAPAISIEAVAKAMGVPFVKVINPYRVAEATEAYKEATQVDGVAVIVSKQVCSLLLDRAKRAKGIWQTFQVDRDVCTGCLTCVHDVACPAIFVSEGKAEINQELCDACGVCSQVCPVHAIGVKK</sequence>
<dbReference type="Pfam" id="PF02775">
    <property type="entry name" value="TPP_enzyme_C"/>
    <property type="match status" value="1"/>
</dbReference>
<organism evidence="17 19">
    <name type="scientific">Candidatus Cryosericum odellii</name>
    <dbReference type="NCBI Taxonomy" id="2290917"/>
    <lineage>
        <taxon>Bacteria</taxon>
        <taxon>Pseudomonadati</taxon>
        <taxon>Caldisericota/Cryosericota group</taxon>
        <taxon>Candidatus Cryosericota</taxon>
        <taxon>Candidatus Cryosericia</taxon>
        <taxon>Candidatus Cryosericales</taxon>
        <taxon>Candidatus Cryosericaceae</taxon>
        <taxon>Candidatus Cryosericum</taxon>
    </lineage>
</organism>
<evidence type="ECO:0000256" key="10">
    <source>
        <dbReference type="ARBA" id="ARBA00023004"/>
    </source>
</evidence>
<dbReference type="GO" id="GO:0043805">
    <property type="term" value="F:indolepyruvate ferredoxin oxidoreductase activity"/>
    <property type="evidence" value="ECO:0007669"/>
    <property type="project" value="UniProtKB-UniRule"/>
</dbReference>
<keyword evidence="7 14" id="KW-0479">Metal-binding</keyword>
<feature type="domain" description="4Fe-4S ferredoxin-type" evidence="16">
    <location>
        <begin position="596"/>
        <end position="624"/>
    </location>
</feature>
<dbReference type="EMBL" id="QXIU01000107">
    <property type="protein sequence ID" value="RIE11472.1"/>
    <property type="molecule type" value="Genomic_DNA"/>
</dbReference>
<evidence type="ECO:0000256" key="11">
    <source>
        <dbReference type="ARBA" id="ARBA00023014"/>
    </source>
</evidence>
<dbReference type="GO" id="GO:0030976">
    <property type="term" value="F:thiamine pyrophosphate binding"/>
    <property type="evidence" value="ECO:0007669"/>
    <property type="project" value="InterPro"/>
</dbReference>
<dbReference type="InterPro" id="IPR009014">
    <property type="entry name" value="Transketo_C/PFOR_II"/>
</dbReference>
<dbReference type="Gene3D" id="3.40.50.920">
    <property type="match status" value="1"/>
</dbReference>
<keyword evidence="11 14" id="KW-0411">Iron-sulfur</keyword>
<feature type="binding site" evidence="15">
    <location>
        <position position="611"/>
    </location>
    <ligand>
        <name>[4Fe-4S] cluster</name>
        <dbReference type="ChEBI" id="CHEBI:49883"/>
        <label>2</label>
    </ligand>
</feature>
<dbReference type="SUPFAM" id="SSF52922">
    <property type="entry name" value="TK C-terminal domain-like"/>
    <property type="match status" value="1"/>
</dbReference>
<dbReference type="GO" id="GO:0044281">
    <property type="term" value="P:small molecule metabolic process"/>
    <property type="evidence" value="ECO:0007669"/>
    <property type="project" value="UniProtKB-ARBA"/>
</dbReference>